<evidence type="ECO:0000313" key="1">
    <source>
        <dbReference type="EMBL" id="KAJ3130682.1"/>
    </source>
</evidence>
<evidence type="ECO:0000313" key="2">
    <source>
        <dbReference type="Proteomes" id="UP001211907"/>
    </source>
</evidence>
<gene>
    <name evidence="1" type="ORF">HK100_007703</name>
</gene>
<proteinExistence type="predicted"/>
<comment type="caution">
    <text evidence="1">The sequence shown here is derived from an EMBL/GenBank/DDBJ whole genome shotgun (WGS) entry which is preliminary data.</text>
</comment>
<sequence length="113" mass="12102">MRPSLQRFRAPVGGLLLVYAAVVKRPSLRAGLVTAMEIGQRIMYLAECTNTALIAGGGILDDDFGWWRSSAVETSCNFKPYIINTAPNTAEIANITANTAANTAAIVTMSVRL</sequence>
<dbReference type="AlphaFoldDB" id="A0AAD5XFR0"/>
<accession>A0AAD5XFR0</accession>
<dbReference type="Proteomes" id="UP001211907">
    <property type="component" value="Unassembled WGS sequence"/>
</dbReference>
<protein>
    <submittedName>
        <fullName evidence="1">Uncharacterized protein</fullName>
    </submittedName>
</protein>
<keyword evidence="2" id="KW-1185">Reference proteome</keyword>
<name>A0AAD5XFR0_9FUNG</name>
<dbReference type="EMBL" id="JADGJH010000365">
    <property type="protein sequence ID" value="KAJ3130682.1"/>
    <property type="molecule type" value="Genomic_DNA"/>
</dbReference>
<organism evidence="1 2">
    <name type="scientific">Physocladia obscura</name>
    <dbReference type="NCBI Taxonomy" id="109957"/>
    <lineage>
        <taxon>Eukaryota</taxon>
        <taxon>Fungi</taxon>
        <taxon>Fungi incertae sedis</taxon>
        <taxon>Chytridiomycota</taxon>
        <taxon>Chytridiomycota incertae sedis</taxon>
        <taxon>Chytridiomycetes</taxon>
        <taxon>Chytridiales</taxon>
        <taxon>Chytriomycetaceae</taxon>
        <taxon>Physocladia</taxon>
    </lineage>
</organism>
<reference evidence="1" key="1">
    <citation type="submission" date="2020-05" db="EMBL/GenBank/DDBJ databases">
        <title>Phylogenomic resolution of chytrid fungi.</title>
        <authorList>
            <person name="Stajich J.E."/>
            <person name="Amses K."/>
            <person name="Simmons R."/>
            <person name="Seto K."/>
            <person name="Myers J."/>
            <person name="Bonds A."/>
            <person name="Quandt C.A."/>
            <person name="Barry K."/>
            <person name="Liu P."/>
            <person name="Grigoriev I."/>
            <person name="Longcore J.E."/>
            <person name="James T.Y."/>
        </authorList>
    </citation>
    <scope>NUCLEOTIDE SEQUENCE</scope>
    <source>
        <strain evidence="1">JEL0513</strain>
    </source>
</reference>